<feature type="chain" id="PRO_5039103718" description="Dehydratase" evidence="2">
    <location>
        <begin position="28"/>
        <end position="249"/>
    </location>
</feature>
<dbReference type="Proteomes" id="UP000256661">
    <property type="component" value="Unassembled WGS sequence"/>
</dbReference>
<feature type="compositionally biased region" description="Pro residues" evidence="1">
    <location>
        <begin position="228"/>
        <end position="240"/>
    </location>
</feature>
<dbReference type="NCBIfam" id="NF040603">
    <property type="entry name" value="choice_anch_P"/>
    <property type="match status" value="1"/>
</dbReference>
<evidence type="ECO:0000256" key="2">
    <source>
        <dbReference type="SAM" id="SignalP"/>
    </source>
</evidence>
<comment type="caution">
    <text evidence="3">The sequence shown here is derived from an EMBL/GenBank/DDBJ whole genome shotgun (WGS) entry which is preliminary data.</text>
</comment>
<evidence type="ECO:0000313" key="3">
    <source>
        <dbReference type="EMBL" id="REE97922.1"/>
    </source>
</evidence>
<feature type="region of interest" description="Disordered" evidence="1">
    <location>
        <begin position="196"/>
        <end position="249"/>
    </location>
</feature>
<name>A0A3D9SPN1_9ACTN</name>
<feature type="signal peptide" evidence="2">
    <location>
        <begin position="1"/>
        <end position="27"/>
    </location>
</feature>
<keyword evidence="4" id="KW-1185">Reference proteome</keyword>
<keyword evidence="2" id="KW-0732">Signal</keyword>
<dbReference type="EMBL" id="QTTT01000001">
    <property type="protein sequence ID" value="REE97922.1"/>
    <property type="molecule type" value="Genomic_DNA"/>
</dbReference>
<evidence type="ECO:0000256" key="1">
    <source>
        <dbReference type="SAM" id="MobiDB-lite"/>
    </source>
</evidence>
<evidence type="ECO:0008006" key="5">
    <source>
        <dbReference type="Google" id="ProtNLM"/>
    </source>
</evidence>
<accession>A0A3D9SPN1</accession>
<reference evidence="3 4" key="1">
    <citation type="submission" date="2018-08" db="EMBL/GenBank/DDBJ databases">
        <title>Sequencing the genomes of 1000 actinobacteria strains.</title>
        <authorList>
            <person name="Klenk H.-P."/>
        </authorList>
    </citation>
    <scope>NUCLEOTIDE SEQUENCE [LARGE SCALE GENOMIC DNA]</scope>
    <source>
        <strain evidence="3 4">DSM 43927</strain>
    </source>
</reference>
<sequence length="249" mass="24635">MRSIPMSLVAGALAAPLVIAAAPASHGAEHAAPAPSGKGAAFAISGSGLVPIPGTPSVASAGRYPKRESKAELPPNPVVSARALTAAAWAGRGHAEVAGLAVVPARLAAEAVTATCVGGRGAAHLAQAVLAGERLAATPAPNSAVTVPLGRLGKASVTLNKQVRHPGGGLTVTAIEIVVPVVGKTQKLSIASATCLPAGPHQQPKPKPDPSHSMNPYDPKPTGAPQKPRTPAPQAPAPRPVPRDLDVTG</sequence>
<proteinExistence type="predicted"/>
<gene>
    <name evidence="3" type="ORF">DFJ69_3402</name>
</gene>
<dbReference type="AlphaFoldDB" id="A0A3D9SPN1"/>
<dbReference type="RefSeq" id="WP_170177693.1">
    <property type="nucleotide sequence ID" value="NZ_QTTT01000001.1"/>
</dbReference>
<organism evidence="3 4">
    <name type="scientific">Thermomonospora umbrina</name>
    <dbReference type="NCBI Taxonomy" id="111806"/>
    <lineage>
        <taxon>Bacteria</taxon>
        <taxon>Bacillati</taxon>
        <taxon>Actinomycetota</taxon>
        <taxon>Actinomycetes</taxon>
        <taxon>Streptosporangiales</taxon>
        <taxon>Thermomonosporaceae</taxon>
        <taxon>Thermomonospora</taxon>
    </lineage>
</organism>
<protein>
    <recommendedName>
        <fullName evidence="5">Dehydratase</fullName>
    </recommendedName>
</protein>
<evidence type="ECO:0000313" key="4">
    <source>
        <dbReference type="Proteomes" id="UP000256661"/>
    </source>
</evidence>